<dbReference type="GO" id="GO:0005506">
    <property type="term" value="F:iron ion binding"/>
    <property type="evidence" value="ECO:0007669"/>
    <property type="project" value="InterPro"/>
</dbReference>
<evidence type="ECO:0000256" key="2">
    <source>
        <dbReference type="ARBA" id="ARBA00010617"/>
    </source>
</evidence>
<comment type="similarity">
    <text evidence="2 7">Belongs to the cytochrome P450 family.</text>
</comment>
<gene>
    <name evidence="9" type="ORF">BDP27DRAFT_1303844</name>
</gene>
<protein>
    <submittedName>
        <fullName evidence="9">Cytochrome P450</fullName>
    </submittedName>
</protein>
<organism evidence="9 10">
    <name type="scientific">Rhodocollybia butyracea</name>
    <dbReference type="NCBI Taxonomy" id="206335"/>
    <lineage>
        <taxon>Eukaryota</taxon>
        <taxon>Fungi</taxon>
        <taxon>Dikarya</taxon>
        <taxon>Basidiomycota</taxon>
        <taxon>Agaricomycotina</taxon>
        <taxon>Agaricomycetes</taxon>
        <taxon>Agaricomycetidae</taxon>
        <taxon>Agaricales</taxon>
        <taxon>Marasmiineae</taxon>
        <taxon>Omphalotaceae</taxon>
        <taxon>Rhodocollybia</taxon>
    </lineage>
</organism>
<dbReference type="GO" id="GO:0016705">
    <property type="term" value="F:oxidoreductase activity, acting on paired donors, with incorporation or reduction of molecular oxygen"/>
    <property type="evidence" value="ECO:0007669"/>
    <property type="project" value="InterPro"/>
</dbReference>
<reference evidence="9" key="1">
    <citation type="submission" date="2020-11" db="EMBL/GenBank/DDBJ databases">
        <authorList>
            <consortium name="DOE Joint Genome Institute"/>
            <person name="Ahrendt S."/>
            <person name="Riley R."/>
            <person name="Andreopoulos W."/>
            <person name="Labutti K."/>
            <person name="Pangilinan J."/>
            <person name="Ruiz-Duenas F.J."/>
            <person name="Barrasa J.M."/>
            <person name="Sanchez-Garcia M."/>
            <person name="Camarero S."/>
            <person name="Miyauchi S."/>
            <person name="Serrano A."/>
            <person name="Linde D."/>
            <person name="Babiker R."/>
            <person name="Drula E."/>
            <person name="Ayuso-Fernandez I."/>
            <person name="Pacheco R."/>
            <person name="Padilla G."/>
            <person name="Ferreira P."/>
            <person name="Barriuso J."/>
            <person name="Kellner H."/>
            <person name="Castanera R."/>
            <person name="Alfaro M."/>
            <person name="Ramirez L."/>
            <person name="Pisabarro A.G."/>
            <person name="Kuo A."/>
            <person name="Tritt A."/>
            <person name="Lipzen A."/>
            <person name="He G."/>
            <person name="Yan M."/>
            <person name="Ng V."/>
            <person name="Cullen D."/>
            <person name="Martin F."/>
            <person name="Rosso M.-N."/>
            <person name="Henrissat B."/>
            <person name="Hibbett D."/>
            <person name="Martinez A.T."/>
            <person name="Grigoriev I.V."/>
        </authorList>
    </citation>
    <scope>NUCLEOTIDE SEQUENCE</scope>
    <source>
        <strain evidence="9">AH 40177</strain>
    </source>
</reference>
<dbReference type="GO" id="GO:0020037">
    <property type="term" value="F:heme binding"/>
    <property type="evidence" value="ECO:0007669"/>
    <property type="project" value="InterPro"/>
</dbReference>
<sequence>MISLPALTIAIAAFLAALYYRLYQATSYSGGLPCIGEPGILGFLNAAVRCRADMKGVLEEGRMRWGGRPFVVRTFSGILFVLGSEFVETIKSDSDKTFDQTNAFTQVLLQKYTLDVTDRTALVNVLRTSVNRSMESYIGPLLEETQLSINDAFKPKPETGLIDIPIVHVLDALIARVTNRVIVGEQLCRSPEYLQVMSRFIRNMRKHAGYLRITPPALRPILSYIFFFTGGRREPLKGLRPYVKACIEESEIANEDKSMVHALIRNPASVKTVEEISKRVLFLNFASTHTSSVMLSRTLFEIATLPRTEIDEIRAEVMQALKEEGGWTKKALSRFGRIDSALTEVGRVFGLAHVGSHRITLQDLNLGDGTCIPRGATVVIDHQPVHFDEEYYEDPDKCDLLRFYKLRQKEARPATDPKHTFVSADGHALVFGTGRHACPGRFFASYLLKIIIGHILLNYDLSYPSGVKGSPKTIQFNRAIFPDPRATLIFTKRH</sequence>
<proteinExistence type="inferred from homology"/>
<dbReference type="PANTHER" id="PTHR46206">
    <property type="entry name" value="CYTOCHROME P450"/>
    <property type="match status" value="1"/>
</dbReference>
<dbReference type="AlphaFoldDB" id="A0A9P5PA42"/>
<comment type="cofactor">
    <cofactor evidence="1 6">
        <name>heme</name>
        <dbReference type="ChEBI" id="CHEBI:30413"/>
    </cofactor>
</comment>
<evidence type="ECO:0000256" key="5">
    <source>
        <dbReference type="ARBA" id="ARBA00023004"/>
    </source>
</evidence>
<accession>A0A9P5PA42</accession>
<comment type="caution">
    <text evidence="9">The sequence shown here is derived from an EMBL/GenBank/DDBJ whole genome shotgun (WGS) entry which is preliminary data.</text>
</comment>
<name>A0A9P5PA42_9AGAR</name>
<evidence type="ECO:0000256" key="3">
    <source>
        <dbReference type="ARBA" id="ARBA00022723"/>
    </source>
</evidence>
<keyword evidence="10" id="KW-1185">Reference proteome</keyword>
<dbReference type="CDD" id="cd11041">
    <property type="entry name" value="CYP503A1-like"/>
    <property type="match status" value="1"/>
</dbReference>
<evidence type="ECO:0000256" key="6">
    <source>
        <dbReference type="PIRSR" id="PIRSR602403-1"/>
    </source>
</evidence>
<dbReference type="EMBL" id="JADNRY010000388">
    <property type="protein sequence ID" value="KAF9058390.1"/>
    <property type="molecule type" value="Genomic_DNA"/>
</dbReference>
<dbReference type="InterPro" id="IPR001128">
    <property type="entry name" value="Cyt_P450"/>
</dbReference>
<evidence type="ECO:0000313" key="10">
    <source>
        <dbReference type="Proteomes" id="UP000772434"/>
    </source>
</evidence>
<evidence type="ECO:0000313" key="9">
    <source>
        <dbReference type="EMBL" id="KAF9058390.1"/>
    </source>
</evidence>
<keyword evidence="6 7" id="KW-0349">Heme</keyword>
<keyword evidence="8" id="KW-0812">Transmembrane</keyword>
<dbReference type="OrthoDB" id="1844152at2759"/>
<keyword evidence="8" id="KW-1133">Transmembrane helix</keyword>
<dbReference type="Gene3D" id="1.10.630.10">
    <property type="entry name" value="Cytochrome P450"/>
    <property type="match status" value="1"/>
</dbReference>
<dbReference type="PROSITE" id="PS00086">
    <property type="entry name" value="CYTOCHROME_P450"/>
    <property type="match status" value="1"/>
</dbReference>
<dbReference type="InterPro" id="IPR036396">
    <property type="entry name" value="Cyt_P450_sf"/>
</dbReference>
<dbReference type="PANTHER" id="PTHR46206:SF4">
    <property type="entry name" value="P450, PUTATIVE (EUROFUNG)-RELATED"/>
    <property type="match status" value="1"/>
</dbReference>
<evidence type="ECO:0000256" key="7">
    <source>
        <dbReference type="RuleBase" id="RU000461"/>
    </source>
</evidence>
<evidence type="ECO:0000256" key="4">
    <source>
        <dbReference type="ARBA" id="ARBA00023002"/>
    </source>
</evidence>
<dbReference type="InterPro" id="IPR002403">
    <property type="entry name" value="Cyt_P450_E_grp-IV"/>
</dbReference>
<dbReference type="PRINTS" id="PR00465">
    <property type="entry name" value="EP450IV"/>
</dbReference>
<feature type="transmembrane region" description="Helical" evidence="8">
    <location>
        <begin position="6"/>
        <end position="23"/>
    </location>
</feature>
<keyword evidence="4 7" id="KW-0560">Oxidoreductase</keyword>
<dbReference type="Proteomes" id="UP000772434">
    <property type="component" value="Unassembled WGS sequence"/>
</dbReference>
<dbReference type="Pfam" id="PF00067">
    <property type="entry name" value="p450"/>
    <property type="match status" value="1"/>
</dbReference>
<dbReference type="GO" id="GO:0004497">
    <property type="term" value="F:monooxygenase activity"/>
    <property type="evidence" value="ECO:0007669"/>
    <property type="project" value="UniProtKB-KW"/>
</dbReference>
<keyword evidence="5 6" id="KW-0408">Iron</keyword>
<keyword evidence="8" id="KW-0472">Membrane</keyword>
<dbReference type="InterPro" id="IPR017972">
    <property type="entry name" value="Cyt_P450_CS"/>
</dbReference>
<keyword evidence="7" id="KW-0503">Monooxygenase</keyword>
<keyword evidence="3 6" id="KW-0479">Metal-binding</keyword>
<evidence type="ECO:0000256" key="1">
    <source>
        <dbReference type="ARBA" id="ARBA00001971"/>
    </source>
</evidence>
<evidence type="ECO:0000256" key="8">
    <source>
        <dbReference type="SAM" id="Phobius"/>
    </source>
</evidence>
<dbReference type="SUPFAM" id="SSF48264">
    <property type="entry name" value="Cytochrome P450"/>
    <property type="match status" value="1"/>
</dbReference>
<feature type="binding site" description="axial binding residue" evidence="6">
    <location>
        <position position="438"/>
    </location>
    <ligand>
        <name>heme</name>
        <dbReference type="ChEBI" id="CHEBI:30413"/>
    </ligand>
    <ligandPart>
        <name>Fe</name>
        <dbReference type="ChEBI" id="CHEBI:18248"/>
    </ligandPart>
</feature>